<dbReference type="CDD" id="cd03713">
    <property type="entry name" value="EFG_mtEFG_C"/>
    <property type="match status" value="1"/>
</dbReference>
<feature type="domain" description="Elongation factor EFG" evidence="3">
    <location>
        <begin position="13"/>
        <end position="100"/>
    </location>
</feature>
<dbReference type="SUPFAM" id="SSF54980">
    <property type="entry name" value="EF-G C-terminal domain-like"/>
    <property type="match status" value="1"/>
</dbReference>
<dbReference type="GO" id="GO:0032790">
    <property type="term" value="P:ribosome disassembly"/>
    <property type="evidence" value="ECO:0007669"/>
    <property type="project" value="TreeGrafter"/>
</dbReference>
<keyword evidence="4" id="KW-0251">Elongation factor</keyword>
<evidence type="ECO:0000259" key="3">
    <source>
        <dbReference type="SMART" id="SM00838"/>
    </source>
</evidence>
<dbReference type="InterPro" id="IPR000640">
    <property type="entry name" value="EFG_V-like"/>
</dbReference>
<proteinExistence type="predicted"/>
<dbReference type="InterPro" id="IPR035649">
    <property type="entry name" value="EFG_V"/>
</dbReference>
<evidence type="ECO:0000313" key="4">
    <source>
        <dbReference type="EMBL" id="MPN50965.1"/>
    </source>
</evidence>
<dbReference type="InterPro" id="IPR035647">
    <property type="entry name" value="EFG_III/V"/>
</dbReference>
<accession>A0A645II51</accession>
<dbReference type="PANTHER" id="PTHR43261:SF6">
    <property type="entry name" value="ELONGATION FACTOR G-LIKE PROTEIN"/>
    <property type="match status" value="1"/>
</dbReference>
<sequence length="111" mass="12293">MAFREAMKLAKPVILEPVMNVRIIIPDAYTGDISGDLNHKRGRILGLSVEEGMQIVSAEVPLAEMAKYATEIRSMTQGRGSFEMEFARYEQVPANVAGEIIAAHQAEEEEE</sequence>
<organism evidence="4">
    <name type="scientific">bioreactor metagenome</name>
    <dbReference type="NCBI Taxonomy" id="1076179"/>
    <lineage>
        <taxon>unclassified sequences</taxon>
        <taxon>metagenomes</taxon>
        <taxon>ecological metagenomes</taxon>
    </lineage>
</organism>
<evidence type="ECO:0000256" key="2">
    <source>
        <dbReference type="ARBA" id="ARBA00023134"/>
    </source>
</evidence>
<name>A0A645II51_9ZZZZ</name>
<keyword evidence="1" id="KW-0547">Nucleotide-binding</keyword>
<dbReference type="GO" id="GO:0003746">
    <property type="term" value="F:translation elongation factor activity"/>
    <property type="evidence" value="ECO:0007669"/>
    <property type="project" value="UniProtKB-KW"/>
</dbReference>
<dbReference type="AlphaFoldDB" id="A0A645II51"/>
<dbReference type="GO" id="GO:0005525">
    <property type="term" value="F:GTP binding"/>
    <property type="evidence" value="ECO:0007669"/>
    <property type="project" value="UniProtKB-KW"/>
</dbReference>
<reference evidence="4" key="1">
    <citation type="submission" date="2019-08" db="EMBL/GenBank/DDBJ databases">
        <authorList>
            <person name="Kucharzyk K."/>
            <person name="Murdoch R.W."/>
            <person name="Higgins S."/>
            <person name="Loffler F."/>
        </authorList>
    </citation>
    <scope>NUCLEOTIDE SEQUENCE</scope>
</reference>
<keyword evidence="2" id="KW-0342">GTP-binding</keyword>
<dbReference type="SMART" id="SM00838">
    <property type="entry name" value="EFG_C"/>
    <property type="match status" value="1"/>
</dbReference>
<keyword evidence="4" id="KW-0648">Protein biosynthesis</keyword>
<dbReference type="PANTHER" id="PTHR43261">
    <property type="entry name" value="TRANSLATION ELONGATION FACTOR G-RELATED"/>
    <property type="match status" value="1"/>
</dbReference>
<evidence type="ECO:0000256" key="1">
    <source>
        <dbReference type="ARBA" id="ARBA00022741"/>
    </source>
</evidence>
<dbReference type="Pfam" id="PF00679">
    <property type="entry name" value="EFG_C"/>
    <property type="match status" value="1"/>
</dbReference>
<gene>
    <name evidence="4" type="primary">fusA_98</name>
    <name evidence="4" type="ORF">SDC9_198605</name>
</gene>
<dbReference type="Gene3D" id="3.30.70.240">
    <property type="match status" value="1"/>
</dbReference>
<dbReference type="EMBL" id="VSSQ01115605">
    <property type="protein sequence ID" value="MPN50965.1"/>
    <property type="molecule type" value="Genomic_DNA"/>
</dbReference>
<comment type="caution">
    <text evidence="4">The sequence shown here is derived from an EMBL/GenBank/DDBJ whole genome shotgun (WGS) entry which is preliminary data.</text>
</comment>
<protein>
    <submittedName>
        <fullName evidence="4">Elongation factor G</fullName>
    </submittedName>
</protein>
<dbReference type="FunFam" id="3.30.70.240:FF:000001">
    <property type="entry name" value="Elongation factor G"/>
    <property type="match status" value="1"/>
</dbReference>